<name>A0A0F3QEE2_RICBE</name>
<protein>
    <submittedName>
        <fullName evidence="1">Uncharacterized protein</fullName>
    </submittedName>
</protein>
<sequence length="56" mass="6576">MLSKLTAHKANSLKYKLAKIYQRYIDNDKLEIIFNGEKLKYIKPDLLKIETGGSYR</sequence>
<evidence type="ECO:0000313" key="2">
    <source>
        <dbReference type="Proteomes" id="UP000033689"/>
    </source>
</evidence>
<dbReference type="Proteomes" id="UP000033689">
    <property type="component" value="Unassembled WGS sequence"/>
</dbReference>
<proteinExistence type="predicted"/>
<dbReference type="AlphaFoldDB" id="A0A0F3QEE2"/>
<evidence type="ECO:0000313" key="1">
    <source>
        <dbReference type="EMBL" id="KJV90950.1"/>
    </source>
</evidence>
<gene>
    <name evidence="1" type="ORF">RBEMOGI_1685</name>
</gene>
<reference evidence="1 2" key="1">
    <citation type="submission" date="2015-02" db="EMBL/GenBank/DDBJ databases">
        <title>Genome Sequencing of Rickettsiales.</title>
        <authorList>
            <person name="Daugherty S.C."/>
            <person name="Su Q."/>
            <person name="Abolude K."/>
            <person name="Beier-Sexton M."/>
            <person name="Carlyon J.A."/>
            <person name="Carter R."/>
            <person name="Day N.P."/>
            <person name="Dumler S.J."/>
            <person name="Dyachenko V."/>
            <person name="Godinez A."/>
            <person name="Kurtti T.J."/>
            <person name="Lichay M."/>
            <person name="Mullins K.E."/>
            <person name="Ott S."/>
            <person name="Pappas-Brown V."/>
            <person name="Paris D.H."/>
            <person name="Patel P."/>
            <person name="Richards A.L."/>
            <person name="Sadzewicz L."/>
            <person name="Sears K."/>
            <person name="Seidman D."/>
            <person name="Sengamalay N."/>
            <person name="Stenos J."/>
            <person name="Tallon L.J."/>
            <person name="Vincent G."/>
            <person name="Fraser C.M."/>
            <person name="Munderloh U."/>
            <person name="Dunning-Hotopp J.C."/>
        </authorList>
    </citation>
    <scope>NUCLEOTIDE SEQUENCE [LARGE SCALE GENOMIC DNA]</scope>
    <source>
        <strain evidence="1 2">RML Mogi</strain>
    </source>
</reference>
<organism evidence="1 2">
    <name type="scientific">Rickettsia bellii str. RML Mogi</name>
    <dbReference type="NCBI Taxonomy" id="1359194"/>
    <lineage>
        <taxon>Bacteria</taxon>
        <taxon>Pseudomonadati</taxon>
        <taxon>Pseudomonadota</taxon>
        <taxon>Alphaproteobacteria</taxon>
        <taxon>Rickettsiales</taxon>
        <taxon>Rickettsiaceae</taxon>
        <taxon>Rickettsieae</taxon>
        <taxon>Rickettsia</taxon>
        <taxon>belli group</taxon>
    </lineage>
</organism>
<comment type="caution">
    <text evidence="1">The sequence shown here is derived from an EMBL/GenBank/DDBJ whole genome shotgun (WGS) entry which is preliminary data.</text>
</comment>
<dbReference type="PATRIC" id="fig|1359194.3.peg.1727"/>
<accession>A0A0F3QEE2</accession>
<dbReference type="EMBL" id="LAOJ01000004">
    <property type="protein sequence ID" value="KJV90950.1"/>
    <property type="molecule type" value="Genomic_DNA"/>
</dbReference>